<dbReference type="Gene3D" id="3.90.1410.10">
    <property type="entry name" value="set domain protein methyltransferase, domain 1"/>
    <property type="match status" value="1"/>
</dbReference>
<proteinExistence type="predicted"/>
<dbReference type="SUPFAM" id="SSF82199">
    <property type="entry name" value="SET domain"/>
    <property type="match status" value="1"/>
</dbReference>
<protein>
    <submittedName>
        <fullName evidence="1">SET domain-containing protein</fullName>
    </submittedName>
</protein>
<evidence type="ECO:0000313" key="1">
    <source>
        <dbReference type="EMBL" id="OIW25582.1"/>
    </source>
</evidence>
<gene>
    <name evidence="1" type="ORF">CONLIGDRAFT_581899</name>
</gene>
<dbReference type="InterPro" id="IPR046341">
    <property type="entry name" value="SET_dom_sf"/>
</dbReference>
<evidence type="ECO:0000313" key="2">
    <source>
        <dbReference type="Proteomes" id="UP000182658"/>
    </source>
</evidence>
<dbReference type="AlphaFoldDB" id="A0A1J7IDN1"/>
<dbReference type="PANTHER" id="PTHR13271">
    <property type="entry name" value="UNCHARACTERIZED PUTATIVE METHYLTRANSFERASE"/>
    <property type="match status" value="1"/>
</dbReference>
<dbReference type="STRING" id="1408157.A0A1J7IDN1"/>
<dbReference type="Proteomes" id="UP000182658">
    <property type="component" value="Unassembled WGS sequence"/>
</dbReference>
<dbReference type="InterPro" id="IPR044432">
    <property type="entry name" value="Set10/Efm1_SET"/>
</dbReference>
<dbReference type="PANTHER" id="PTHR13271:SF146">
    <property type="entry name" value="SET DOMAIN-CONTAINING PROTEIN"/>
    <property type="match status" value="1"/>
</dbReference>
<reference evidence="1 2" key="1">
    <citation type="submission" date="2016-10" db="EMBL/GenBank/DDBJ databases">
        <title>Draft genome sequence of Coniochaeta ligniaria NRRL30616, a lignocellulolytic fungus for bioabatement of inhibitors in plant biomass hydrolysates.</title>
        <authorList>
            <consortium name="DOE Joint Genome Institute"/>
            <person name="Jimenez D.J."/>
            <person name="Hector R.E."/>
            <person name="Riley R."/>
            <person name="Sun H."/>
            <person name="Grigoriev I.V."/>
            <person name="Van Elsas J.D."/>
            <person name="Nichols N.N."/>
        </authorList>
    </citation>
    <scope>NUCLEOTIDE SEQUENCE [LARGE SCALE GENOMIC DNA]</scope>
    <source>
        <strain evidence="1 2">NRRL 30616</strain>
    </source>
</reference>
<sequence>MNSVEESRFEELLAWGKQHGATLHEQVEVYNDALTKYSLRVKASAPAPDHGFAVVKCPASVTLSYINALTGGPLPCNLSADTQLSPSFPASFMSSLPPHVIGRFFLIQQYLRGPQSFWYPYIRTLPQPERLASWALPAFWPEEDIEFFEGTNAEVAIREVQANVKGEFKQARRVLKEDGFPGWQDYSRLLYNWAFCMFTSRSFRPTTVLSEEVREGVRRILPTTCKDDDFSVLMPVMDIANHQLRAKVTWDTVSDPRACHFVSCDAYQPGRQIFNNYGMKTNSELLLGYGFIIPESEGLHNDYIHLRKRGPEGAEGNDPGGETKPKDFLVSLRPMQDPSSVVGRSRQRLRTGGDFEVTPVLSYIEDSLVWDLVVAQAGHDEQLREALESIVDKIRTALLAKLSFDYAKILDPEVYEDGEPALIPANQNQELAAAYRLQCKKILETGIKLLGGQLEGQGGDVLSGVEAR</sequence>
<accession>A0A1J7IDN1</accession>
<organism evidence="1 2">
    <name type="scientific">Coniochaeta ligniaria NRRL 30616</name>
    <dbReference type="NCBI Taxonomy" id="1408157"/>
    <lineage>
        <taxon>Eukaryota</taxon>
        <taxon>Fungi</taxon>
        <taxon>Dikarya</taxon>
        <taxon>Ascomycota</taxon>
        <taxon>Pezizomycotina</taxon>
        <taxon>Sordariomycetes</taxon>
        <taxon>Sordariomycetidae</taxon>
        <taxon>Coniochaetales</taxon>
        <taxon>Coniochaetaceae</taxon>
        <taxon>Coniochaeta</taxon>
    </lineage>
</organism>
<dbReference type="EMBL" id="KV875101">
    <property type="protein sequence ID" value="OIW25582.1"/>
    <property type="molecule type" value="Genomic_DNA"/>
</dbReference>
<dbReference type="OrthoDB" id="42889at2759"/>
<dbReference type="GO" id="GO:0016279">
    <property type="term" value="F:protein-lysine N-methyltransferase activity"/>
    <property type="evidence" value="ECO:0007669"/>
    <property type="project" value="InterPro"/>
</dbReference>
<dbReference type="InParanoid" id="A0A1J7IDN1"/>
<dbReference type="GO" id="GO:0005634">
    <property type="term" value="C:nucleus"/>
    <property type="evidence" value="ECO:0007669"/>
    <property type="project" value="TreeGrafter"/>
</dbReference>
<dbReference type="InterPro" id="IPR050600">
    <property type="entry name" value="SETD3_SETD6_MTase"/>
</dbReference>
<dbReference type="CDD" id="cd19180">
    <property type="entry name" value="SET_SpSET10-like"/>
    <property type="match status" value="1"/>
</dbReference>
<keyword evidence="2" id="KW-1185">Reference proteome</keyword>
<name>A0A1J7IDN1_9PEZI</name>